<sequence>MRLINTAYYSDKNKIIKDITKSCLYCQLINANHRRSFVQRLKAKNPLDKVAFNVGGPLKDQKKKVLLLVEINLFSRFLYAEKIKKSSSLCLWDVIDNCFKTNFVSQTFF</sequence>
<reference evidence="2" key="2">
    <citation type="submission" date="2015-08" db="UniProtKB">
        <authorList>
            <consortium name="WormBaseParasite"/>
        </authorList>
    </citation>
    <scope>IDENTIFICATION</scope>
</reference>
<dbReference type="WBParaSite" id="SVE_0278700.1">
    <property type="protein sequence ID" value="SVE_0278700.1"/>
    <property type="gene ID" value="SVE_0278700"/>
</dbReference>
<protein>
    <submittedName>
        <fullName evidence="2">Integrase_SAM-like_N domain-containing protein</fullName>
    </submittedName>
</protein>
<dbReference type="STRING" id="75913.A0A0K0F1W1"/>
<proteinExistence type="predicted"/>
<organism evidence="1 2">
    <name type="scientific">Strongyloides venezuelensis</name>
    <name type="common">Threadworm</name>
    <dbReference type="NCBI Taxonomy" id="75913"/>
    <lineage>
        <taxon>Eukaryota</taxon>
        <taxon>Metazoa</taxon>
        <taxon>Ecdysozoa</taxon>
        <taxon>Nematoda</taxon>
        <taxon>Chromadorea</taxon>
        <taxon>Rhabditida</taxon>
        <taxon>Tylenchina</taxon>
        <taxon>Panagrolaimomorpha</taxon>
        <taxon>Strongyloidoidea</taxon>
        <taxon>Strongyloididae</taxon>
        <taxon>Strongyloides</taxon>
    </lineage>
</organism>
<dbReference type="Proteomes" id="UP000035680">
    <property type="component" value="Unassembled WGS sequence"/>
</dbReference>
<evidence type="ECO:0000313" key="1">
    <source>
        <dbReference type="Proteomes" id="UP000035680"/>
    </source>
</evidence>
<evidence type="ECO:0000313" key="2">
    <source>
        <dbReference type="WBParaSite" id="SVE_0278700.1"/>
    </source>
</evidence>
<reference evidence="1" key="1">
    <citation type="submission" date="2014-07" db="EMBL/GenBank/DDBJ databases">
        <authorList>
            <person name="Martin A.A"/>
            <person name="De Silva N."/>
        </authorList>
    </citation>
    <scope>NUCLEOTIDE SEQUENCE</scope>
</reference>
<keyword evidence="1" id="KW-1185">Reference proteome</keyword>
<accession>A0A0K0F1W1</accession>
<dbReference type="AlphaFoldDB" id="A0A0K0F1W1"/>
<name>A0A0K0F1W1_STRVS</name>